<accession>A0ABS7KT89</accession>
<reference evidence="2 3" key="1">
    <citation type="journal article" date="2021" name="Cell Host Microbe">
        <title>in vivo commensal control of Clostridioides difficile virulence.</title>
        <authorList>
            <person name="Girinathan B.P."/>
            <person name="Dibenedetto N."/>
            <person name="Worley J.N."/>
            <person name="Peltier J."/>
            <person name="Arrieta-Ortiz M.L."/>
            <person name="Rupa Christinal Immanuel S."/>
            <person name="Lavin R."/>
            <person name="Delaney M.L."/>
            <person name="Cummins C."/>
            <person name="Hoffmann M."/>
            <person name="Luo Y."/>
            <person name="Gonzalez-Escalona N."/>
            <person name="Allard M."/>
            <person name="Onderdonk A.B."/>
            <person name="Gerber G.K."/>
            <person name="Sonenshein A.L."/>
            <person name="Baliga N."/>
            <person name="Dupuy B."/>
            <person name="Bry L."/>
        </authorList>
    </citation>
    <scope>NUCLEOTIDE SEQUENCE [LARGE SCALE GENOMIC DNA]</scope>
    <source>
        <strain evidence="2 3">DSM 599</strain>
    </source>
</reference>
<gene>
    <name evidence="2" type="ORF">K5V21_01055</name>
</gene>
<proteinExistence type="predicted"/>
<organism evidence="2 3">
    <name type="scientific">Clostridium sardiniense</name>
    <name type="common">Clostridium absonum</name>
    <dbReference type="NCBI Taxonomy" id="29369"/>
    <lineage>
        <taxon>Bacteria</taxon>
        <taxon>Bacillati</taxon>
        <taxon>Bacillota</taxon>
        <taxon>Clostridia</taxon>
        <taxon>Eubacteriales</taxon>
        <taxon>Clostridiaceae</taxon>
        <taxon>Clostridium</taxon>
    </lineage>
</organism>
<keyword evidence="3" id="KW-1185">Reference proteome</keyword>
<keyword evidence="1" id="KW-0472">Membrane</keyword>
<feature type="transmembrane region" description="Helical" evidence="1">
    <location>
        <begin position="6"/>
        <end position="29"/>
    </location>
</feature>
<sequence length="161" mass="18462">MKKFNANILLFIFLFSIISIITLSILSYFKFPYTHPELKVSSSSDDIEFYAETNGGTWFASYGGNSFDLGTYDLEKLSEIGYSTVSCNTDIKLNLSFTKDIETFKVYSINENIKSNEDHKEVEMSNYTITAPKKPGTYGYVVETIWDDTHNVRFIFKIKTV</sequence>
<dbReference type="EMBL" id="JAIKTU010000001">
    <property type="protein sequence ID" value="MBY0754033.1"/>
    <property type="molecule type" value="Genomic_DNA"/>
</dbReference>
<evidence type="ECO:0000313" key="2">
    <source>
        <dbReference type="EMBL" id="MBY0754033.1"/>
    </source>
</evidence>
<comment type="caution">
    <text evidence="2">The sequence shown here is derived from an EMBL/GenBank/DDBJ whole genome shotgun (WGS) entry which is preliminary data.</text>
</comment>
<keyword evidence="1" id="KW-1133">Transmembrane helix</keyword>
<keyword evidence="1" id="KW-0812">Transmembrane</keyword>
<dbReference type="Proteomes" id="UP001299068">
    <property type="component" value="Unassembled WGS sequence"/>
</dbReference>
<name>A0ABS7KT89_CLOSR</name>
<evidence type="ECO:0000256" key="1">
    <source>
        <dbReference type="SAM" id="Phobius"/>
    </source>
</evidence>
<evidence type="ECO:0000313" key="3">
    <source>
        <dbReference type="Proteomes" id="UP001299068"/>
    </source>
</evidence>
<protein>
    <submittedName>
        <fullName evidence="2">Uncharacterized protein</fullName>
    </submittedName>
</protein>
<dbReference type="RefSeq" id="WP_221858407.1">
    <property type="nucleotide sequence ID" value="NZ_JAIKTU010000001.1"/>
</dbReference>